<evidence type="ECO:0000256" key="5">
    <source>
        <dbReference type="ARBA" id="ARBA00023136"/>
    </source>
</evidence>
<evidence type="ECO:0000256" key="3">
    <source>
        <dbReference type="ARBA" id="ARBA00022448"/>
    </source>
</evidence>
<proteinExistence type="inferred from homology"/>
<dbReference type="RefSeq" id="XP_001309716.1">
    <property type="nucleotide sequence ID" value="XM_001309715.1"/>
</dbReference>
<dbReference type="Proteomes" id="UP000001542">
    <property type="component" value="Unassembled WGS sequence"/>
</dbReference>
<accession>A2FE95</accession>
<evidence type="ECO:0000256" key="2">
    <source>
        <dbReference type="ARBA" id="ARBA00006536"/>
    </source>
</evidence>
<dbReference type="PANTHER" id="PTHR11099:SF0">
    <property type="entry name" value="VACUOLAR PROTEIN SORTING-ASSOCIATED PROTEIN 35"/>
    <property type="match status" value="1"/>
</dbReference>
<dbReference type="VEuPathDB" id="TrichDB:TVAGG3_0233680"/>
<evidence type="ECO:0000256" key="6">
    <source>
        <dbReference type="PIRNR" id="PIRNR009375"/>
    </source>
</evidence>
<dbReference type="PIRSF" id="PIRSF009375">
    <property type="entry name" value="Retromer_Vps35"/>
    <property type="match status" value="1"/>
</dbReference>
<dbReference type="OrthoDB" id="10258141at2759"/>
<dbReference type="STRING" id="5722.A2FE95"/>
<keyword evidence="4 6" id="KW-0653">Protein transport</keyword>
<dbReference type="GO" id="GO:0042147">
    <property type="term" value="P:retrograde transport, endosome to Golgi"/>
    <property type="evidence" value="ECO:0000318"/>
    <property type="project" value="GO_Central"/>
</dbReference>
<keyword evidence="5" id="KW-0472">Membrane</keyword>
<name>A2FE95_TRIV3</name>
<dbReference type="FunCoup" id="A2FE95">
    <property type="interactions" value="957"/>
</dbReference>
<organism evidence="7 8">
    <name type="scientific">Trichomonas vaginalis (strain ATCC PRA-98 / G3)</name>
    <dbReference type="NCBI Taxonomy" id="412133"/>
    <lineage>
        <taxon>Eukaryota</taxon>
        <taxon>Metamonada</taxon>
        <taxon>Parabasalia</taxon>
        <taxon>Trichomonadida</taxon>
        <taxon>Trichomonadidae</taxon>
        <taxon>Trichomonas</taxon>
    </lineage>
</organism>
<dbReference type="VEuPathDB" id="TrichDB:TVAG_216890"/>
<dbReference type="EMBL" id="DS113744">
    <property type="protein sequence ID" value="EAX96786.1"/>
    <property type="molecule type" value="Genomic_DNA"/>
</dbReference>
<dbReference type="PANTHER" id="PTHR11099">
    <property type="entry name" value="VACUOLAR SORTING PROTEIN 35"/>
    <property type="match status" value="1"/>
</dbReference>
<dbReference type="InParanoid" id="A2FE95"/>
<dbReference type="GO" id="GO:0005829">
    <property type="term" value="C:cytosol"/>
    <property type="evidence" value="ECO:0007669"/>
    <property type="project" value="GOC"/>
</dbReference>
<gene>
    <name evidence="7" type="ORF">TVAG_216890</name>
</gene>
<evidence type="ECO:0000313" key="7">
    <source>
        <dbReference type="EMBL" id="EAX96786.1"/>
    </source>
</evidence>
<reference evidence="7" key="2">
    <citation type="journal article" date="2007" name="Science">
        <title>Draft genome sequence of the sexually transmitted pathogen Trichomonas vaginalis.</title>
        <authorList>
            <person name="Carlton J.M."/>
            <person name="Hirt R.P."/>
            <person name="Silva J.C."/>
            <person name="Delcher A.L."/>
            <person name="Schatz M."/>
            <person name="Zhao Q."/>
            <person name="Wortman J.R."/>
            <person name="Bidwell S.L."/>
            <person name="Alsmark U.C.M."/>
            <person name="Besteiro S."/>
            <person name="Sicheritz-Ponten T."/>
            <person name="Noel C.J."/>
            <person name="Dacks J.B."/>
            <person name="Foster P.G."/>
            <person name="Simillion C."/>
            <person name="Van de Peer Y."/>
            <person name="Miranda-Saavedra D."/>
            <person name="Barton G.J."/>
            <person name="Westrop G.D."/>
            <person name="Mueller S."/>
            <person name="Dessi D."/>
            <person name="Fiori P.L."/>
            <person name="Ren Q."/>
            <person name="Paulsen I."/>
            <person name="Zhang H."/>
            <person name="Bastida-Corcuera F.D."/>
            <person name="Simoes-Barbosa A."/>
            <person name="Brown M.T."/>
            <person name="Hayes R.D."/>
            <person name="Mukherjee M."/>
            <person name="Okumura C.Y."/>
            <person name="Schneider R."/>
            <person name="Smith A.J."/>
            <person name="Vanacova S."/>
            <person name="Villalvazo M."/>
            <person name="Haas B.J."/>
            <person name="Pertea M."/>
            <person name="Feldblyum T.V."/>
            <person name="Utterback T.R."/>
            <person name="Shu C.L."/>
            <person name="Osoegawa K."/>
            <person name="de Jong P.J."/>
            <person name="Hrdy I."/>
            <person name="Horvathova L."/>
            <person name="Zubacova Z."/>
            <person name="Dolezal P."/>
            <person name="Malik S.B."/>
            <person name="Logsdon J.M. Jr."/>
            <person name="Henze K."/>
            <person name="Gupta A."/>
            <person name="Wang C.C."/>
            <person name="Dunne R.L."/>
            <person name="Upcroft J.A."/>
            <person name="Upcroft P."/>
            <person name="White O."/>
            <person name="Salzberg S.L."/>
            <person name="Tang P."/>
            <person name="Chiu C.-H."/>
            <person name="Lee Y.-S."/>
            <person name="Embley T.M."/>
            <person name="Coombs G.H."/>
            <person name="Mottram J.C."/>
            <person name="Tachezy J."/>
            <person name="Fraser-Liggett C.M."/>
            <person name="Johnson P.J."/>
        </authorList>
    </citation>
    <scope>NUCLEOTIDE SEQUENCE [LARGE SCALE GENOMIC DNA]</scope>
    <source>
        <strain evidence="7">G3</strain>
    </source>
</reference>
<keyword evidence="3 6" id="KW-0813">Transport</keyword>
<keyword evidence="8" id="KW-1185">Reference proteome</keyword>
<comment type="subcellular location">
    <subcellularLocation>
        <location evidence="1">Membrane</location>
        <topology evidence="1">Peripheral membrane protein</topology>
    </subcellularLocation>
</comment>
<reference evidence="7" key="1">
    <citation type="submission" date="2006-10" db="EMBL/GenBank/DDBJ databases">
        <authorList>
            <person name="Amadeo P."/>
            <person name="Zhao Q."/>
            <person name="Wortman J."/>
            <person name="Fraser-Liggett C."/>
            <person name="Carlton J."/>
        </authorList>
    </citation>
    <scope>NUCLEOTIDE SEQUENCE</scope>
    <source>
        <strain evidence="7">G3</strain>
    </source>
</reference>
<dbReference type="eggNOG" id="KOG1107">
    <property type="taxonomic scope" value="Eukaryota"/>
</dbReference>
<dbReference type="Gene3D" id="1.25.40.660">
    <property type="entry name" value="Vacuolar protein sorting-associated protein 35, helical subcomplex Vps35-C"/>
    <property type="match status" value="1"/>
</dbReference>
<dbReference type="InterPro" id="IPR042491">
    <property type="entry name" value="Vps35_C"/>
</dbReference>
<protein>
    <recommendedName>
        <fullName evidence="6">Vacuolar protein sorting-associated protein 35</fullName>
    </recommendedName>
</protein>
<dbReference type="GO" id="GO:0006886">
    <property type="term" value="P:intracellular protein transport"/>
    <property type="evidence" value="ECO:0000318"/>
    <property type="project" value="GO_Central"/>
</dbReference>
<evidence type="ECO:0000313" key="8">
    <source>
        <dbReference type="Proteomes" id="UP000001542"/>
    </source>
</evidence>
<dbReference type="GO" id="GO:0030904">
    <property type="term" value="C:retromer complex"/>
    <property type="evidence" value="ECO:0000318"/>
    <property type="project" value="GO_Central"/>
</dbReference>
<dbReference type="AlphaFoldDB" id="A2FE95"/>
<dbReference type="KEGG" id="tva:4754561"/>
<comment type="similarity">
    <text evidence="2 6">Belongs to the VPS35 family.</text>
</comment>
<evidence type="ECO:0000256" key="4">
    <source>
        <dbReference type="ARBA" id="ARBA00022927"/>
    </source>
</evidence>
<dbReference type="Pfam" id="PF03635">
    <property type="entry name" value="Vps35"/>
    <property type="match status" value="1"/>
</dbReference>
<dbReference type="GO" id="GO:0005770">
    <property type="term" value="C:late endosome"/>
    <property type="evidence" value="ECO:0000318"/>
    <property type="project" value="GO_Central"/>
</dbReference>
<dbReference type="GO" id="GO:0030906">
    <property type="term" value="C:retromer, cargo-selective complex"/>
    <property type="evidence" value="ECO:0007669"/>
    <property type="project" value="InterPro"/>
</dbReference>
<comment type="function">
    <text evidence="6">Plays a role in vesicular protein sorting.</text>
</comment>
<dbReference type="InterPro" id="IPR005378">
    <property type="entry name" value="Vps35"/>
</dbReference>
<dbReference type="FunFam" id="1.25.40.660:FF:000018">
    <property type="entry name" value="Vacuolar protein sorting-associated protein 35"/>
    <property type="match status" value="1"/>
</dbReference>
<evidence type="ECO:0000256" key="1">
    <source>
        <dbReference type="ARBA" id="ARBA00004170"/>
    </source>
</evidence>
<sequence>MSKEAEAPAPELKYGQLPSEEIQQKVVREVLEKVNGLAYLMRRNFDNNKIDDALKYATLMLEEMKINTLSPIHYNELYQVVLSELTILKDYFNDSNFFTDRRIAELYEILQYTPSIVARLYLLFTIAPAFVKRGHAKANDIMRDLIEMARGVQHPTRALFLRHFMLHILKEILPDGQREGGTIEDTLHFILENFKQMNVLWVRLEFSLDTKTIEERKLQRSQLKQLVGHNIQRISDLRGLDVAHYKEIVLPCIVEQTKACGEPLAQYYIIESITQVFPVEFHIETLDILFNLLQHLDDDVNTLALVTNIIQRLQTFCRSDSNAINTVRLVAVQIYSLLHADQKFALEDTLDMLGTLLNFTLEADASNFDNVNAIFKLVEGHIEDIAGESRLDSVSVSRKLCFFLVTPLREMKDASMIFDLEYFPILVNRLRFLDRKAIALEVCKGFARTEAYITDVDNMKAFFNIEQVLLKRADDYEKDPDGEPLSVALSNVGRVFHLIRDRKDLDNTFSLLTSISAALQTFDPEVKEALYLPFGEDLLRVAVEINQTQGCQTTVRGVLQQVYILLTQNDPPAIPSFWLFVEAALISDRYGTEGITTEFFTNALRIWKEGMIDSNIRFRMLLSMIRTATQLLNVTPNTYSSITSELCSCAGGLLAKEQQAEAHLLCAHMFNVDRKGAGNEDDNEEEEDDGSAFMNPMKVKNCLVRALKAASQMMDKKDMLPWFYKVLAEAIYFIEKGVDIPIDWFNALTNQIDQEHQNLGSDLENKLTEQAKKFYINTVAHKNKVIQTK</sequence>
<dbReference type="SMR" id="A2FE95"/>